<dbReference type="EMBL" id="AAHTYN010000085">
    <property type="protein sequence ID" value="ECA3155365.1"/>
    <property type="molecule type" value="Genomic_DNA"/>
</dbReference>
<gene>
    <name evidence="1" type="ORF">EJW65_25305</name>
</gene>
<name>A0A5X5ZDQ0_SALDE</name>
<reference evidence="1" key="1">
    <citation type="submission" date="2018-12" db="EMBL/GenBank/DDBJ databases">
        <authorList>
            <consortium name="NARMS: The National Antimicrobial Resistance Monitoring System"/>
        </authorList>
    </citation>
    <scope>NUCLEOTIDE SEQUENCE</scope>
    <source>
        <strain evidence="1">FSIS11816337</strain>
    </source>
</reference>
<comment type="caution">
    <text evidence="1">The sequence shown here is derived from an EMBL/GenBank/DDBJ whole genome shotgun (WGS) entry which is preliminary data.</text>
</comment>
<dbReference type="Pfam" id="PF21732">
    <property type="entry name" value="DUF6864"/>
    <property type="match status" value="1"/>
</dbReference>
<organism evidence="1">
    <name type="scientific">Salmonella derby</name>
    <dbReference type="NCBI Taxonomy" id="28144"/>
    <lineage>
        <taxon>Bacteria</taxon>
        <taxon>Pseudomonadati</taxon>
        <taxon>Pseudomonadota</taxon>
        <taxon>Gammaproteobacteria</taxon>
        <taxon>Enterobacterales</taxon>
        <taxon>Enterobacteriaceae</taxon>
        <taxon>Salmonella</taxon>
    </lineage>
</organism>
<proteinExistence type="predicted"/>
<accession>A0A5X5ZDQ0</accession>
<evidence type="ECO:0000313" key="1">
    <source>
        <dbReference type="EMBL" id="ECA3155365.1"/>
    </source>
</evidence>
<dbReference type="InterPro" id="IPR049197">
    <property type="entry name" value="DUF6864"/>
</dbReference>
<dbReference type="AlphaFoldDB" id="A0A5X5ZDQ0"/>
<protein>
    <submittedName>
        <fullName evidence="1">Uncharacterized protein</fullName>
    </submittedName>
</protein>
<sequence>MKIEAEVDGKELVYSSSLTMNPNGKLVFNFDNEARITVVFISEDTGDNGNRLVKSTVDDDGLGMTISCYNFKMYSPREEGLASEPQFIFTKNNKKHYFNFRTNLFNSESRWISINFLRDK</sequence>